<keyword evidence="1" id="KW-0472">Membrane</keyword>
<dbReference type="AlphaFoldDB" id="A0A0N1MV61"/>
<comment type="caution">
    <text evidence="2">The sequence shown here is derived from an EMBL/GenBank/DDBJ whole genome shotgun (WGS) entry which is preliminary data.</text>
</comment>
<organism evidence="2 3">
    <name type="scientific">Pseudoalteromonas porphyrae</name>
    <dbReference type="NCBI Taxonomy" id="187330"/>
    <lineage>
        <taxon>Bacteria</taxon>
        <taxon>Pseudomonadati</taxon>
        <taxon>Pseudomonadota</taxon>
        <taxon>Gammaproteobacteria</taxon>
        <taxon>Alteromonadales</taxon>
        <taxon>Pseudoalteromonadaceae</taxon>
        <taxon>Pseudoalteromonas</taxon>
    </lineage>
</organism>
<evidence type="ECO:0000313" key="2">
    <source>
        <dbReference type="EMBL" id="KPH63072.1"/>
    </source>
</evidence>
<evidence type="ECO:0000313" key="3">
    <source>
        <dbReference type="Proteomes" id="UP000037848"/>
    </source>
</evidence>
<keyword evidence="3" id="KW-1185">Reference proteome</keyword>
<keyword evidence="1" id="KW-1133">Transmembrane helix</keyword>
<name>A0A0N1MV61_9GAMM</name>
<keyword evidence="1" id="KW-0812">Transmembrane</keyword>
<accession>A0A0N1MV61</accession>
<reference evidence="2 3" key="1">
    <citation type="submission" date="2015-08" db="EMBL/GenBank/DDBJ databases">
        <title>Draft Genome Sequence of Pseudoalteromonas porphyrae UCD-SED14.</title>
        <authorList>
            <person name="Coil D.A."/>
            <person name="Jospin G."/>
            <person name="Lee R.D."/>
            <person name="Eisen J.A."/>
        </authorList>
    </citation>
    <scope>NUCLEOTIDE SEQUENCE [LARGE SCALE GENOMIC DNA]</scope>
    <source>
        <strain evidence="2 3">UCD-SED14</strain>
    </source>
</reference>
<proteinExistence type="predicted"/>
<feature type="transmembrane region" description="Helical" evidence="1">
    <location>
        <begin position="7"/>
        <end position="27"/>
    </location>
</feature>
<dbReference type="EMBL" id="LHPH01000010">
    <property type="protein sequence ID" value="KPH63072.1"/>
    <property type="molecule type" value="Genomic_DNA"/>
</dbReference>
<gene>
    <name evidence="2" type="ORF">ADS77_10305</name>
</gene>
<dbReference type="RefSeq" id="WP_054205799.1">
    <property type="nucleotide sequence ID" value="NZ_LHPH01000010.1"/>
</dbReference>
<dbReference type="STRING" id="187330.AMS58_14720"/>
<dbReference type="Proteomes" id="UP000037848">
    <property type="component" value="Unassembled WGS sequence"/>
</dbReference>
<dbReference type="OrthoDB" id="6293459at2"/>
<dbReference type="PATRIC" id="fig|187330.3.peg.4174"/>
<protein>
    <submittedName>
        <fullName evidence="2">Uncharacterized protein</fullName>
    </submittedName>
</protein>
<feature type="transmembrane region" description="Helical" evidence="1">
    <location>
        <begin position="33"/>
        <end position="54"/>
    </location>
</feature>
<feature type="transmembrane region" description="Helical" evidence="1">
    <location>
        <begin position="66"/>
        <end position="84"/>
    </location>
</feature>
<evidence type="ECO:0000256" key="1">
    <source>
        <dbReference type="SAM" id="Phobius"/>
    </source>
</evidence>
<sequence>MWHKTFAGMLSGLIVMILVPSIISLIFPQLVGLILALGLVFALSAWAGVMTWCYGANTNKQAWLRAAKAAIPTIIIFIGVFLTATGPTV</sequence>